<dbReference type="EMBL" id="JBHLXH010000002">
    <property type="protein sequence ID" value="MFC0224242.1"/>
    <property type="molecule type" value="Genomic_DNA"/>
</dbReference>
<dbReference type="RefSeq" id="WP_378520019.1">
    <property type="nucleotide sequence ID" value="NZ_CBCSDI010000005.1"/>
</dbReference>
<protein>
    <recommendedName>
        <fullName evidence="3">DUF732 domain-containing protein</fullName>
    </recommendedName>
</protein>
<organism evidence="1 2">
    <name type="scientific">Nocardioides zeicaulis</name>
    <dbReference type="NCBI Taxonomy" id="1776857"/>
    <lineage>
        <taxon>Bacteria</taxon>
        <taxon>Bacillati</taxon>
        <taxon>Actinomycetota</taxon>
        <taxon>Actinomycetes</taxon>
        <taxon>Propionibacteriales</taxon>
        <taxon>Nocardioidaceae</taxon>
        <taxon>Nocardioides</taxon>
    </lineage>
</organism>
<proteinExistence type="predicted"/>
<dbReference type="Proteomes" id="UP001589698">
    <property type="component" value="Unassembled WGS sequence"/>
</dbReference>
<sequence>MGPRAGWGVAGGLLVLAVGAAQWLGGGRAEPGPDEIARQAWVSVDQQTRDTMCVGMRRVPGSMPQILREDREMSPELVEATMAILAEEC</sequence>
<evidence type="ECO:0000313" key="1">
    <source>
        <dbReference type="EMBL" id="MFC0224242.1"/>
    </source>
</evidence>
<accession>A0ABV6E5H8</accession>
<evidence type="ECO:0008006" key="3">
    <source>
        <dbReference type="Google" id="ProtNLM"/>
    </source>
</evidence>
<evidence type="ECO:0000313" key="2">
    <source>
        <dbReference type="Proteomes" id="UP001589698"/>
    </source>
</evidence>
<gene>
    <name evidence="1" type="ORF">ACFFJG_17290</name>
</gene>
<reference evidence="1 2" key="1">
    <citation type="submission" date="2024-09" db="EMBL/GenBank/DDBJ databases">
        <authorList>
            <person name="Sun Q."/>
            <person name="Mori K."/>
        </authorList>
    </citation>
    <scope>NUCLEOTIDE SEQUENCE [LARGE SCALE GENOMIC DNA]</scope>
    <source>
        <strain evidence="1 2">CCM 8654</strain>
    </source>
</reference>
<keyword evidence="2" id="KW-1185">Reference proteome</keyword>
<comment type="caution">
    <text evidence="1">The sequence shown here is derived from an EMBL/GenBank/DDBJ whole genome shotgun (WGS) entry which is preliminary data.</text>
</comment>
<name>A0ABV6E5H8_9ACTN</name>